<evidence type="ECO:0000313" key="4">
    <source>
        <dbReference type="EMBL" id="MSV25051.1"/>
    </source>
</evidence>
<name>A0A6I2UZF3_9FIRM</name>
<evidence type="ECO:0000256" key="2">
    <source>
        <dbReference type="SAM" id="Phobius"/>
    </source>
</evidence>
<dbReference type="Proteomes" id="UP000430222">
    <property type="component" value="Unassembled WGS sequence"/>
</dbReference>
<feature type="transmembrane region" description="Helical" evidence="2">
    <location>
        <begin position="7"/>
        <end position="27"/>
    </location>
</feature>
<keyword evidence="2" id="KW-1133">Transmembrane helix</keyword>
<feature type="transmembrane region" description="Helical" evidence="2">
    <location>
        <begin position="83"/>
        <end position="102"/>
    </location>
</feature>
<feature type="transmembrane region" description="Helical" evidence="2">
    <location>
        <begin position="136"/>
        <end position="154"/>
    </location>
</feature>
<accession>A0A6I2UZF3</accession>
<feature type="transmembrane region" description="Helical" evidence="2">
    <location>
        <begin position="108"/>
        <end position="129"/>
    </location>
</feature>
<feature type="transmembrane region" description="Helical" evidence="2">
    <location>
        <begin position="166"/>
        <end position="188"/>
    </location>
</feature>
<keyword evidence="5" id="KW-1185">Reference proteome</keyword>
<feature type="domain" description="EamA" evidence="3">
    <location>
        <begin position="167"/>
        <end position="305"/>
    </location>
</feature>
<dbReference type="AlphaFoldDB" id="A0A6I2UZF3"/>
<dbReference type="PANTHER" id="PTHR22911:SF137">
    <property type="entry name" value="SOLUTE CARRIER FAMILY 35 MEMBER G2-RELATED"/>
    <property type="match status" value="1"/>
</dbReference>
<feature type="transmembrane region" description="Helical" evidence="2">
    <location>
        <begin position="233"/>
        <end position="252"/>
    </location>
</feature>
<feature type="transmembrane region" description="Helical" evidence="2">
    <location>
        <begin position="290"/>
        <end position="308"/>
    </location>
</feature>
<feature type="transmembrane region" description="Helical" evidence="2">
    <location>
        <begin position="200"/>
        <end position="221"/>
    </location>
</feature>
<dbReference type="RefSeq" id="WP_154620822.1">
    <property type="nucleotide sequence ID" value="NZ_JBQHVT010000004.1"/>
</dbReference>
<dbReference type="GO" id="GO:0016020">
    <property type="term" value="C:membrane"/>
    <property type="evidence" value="ECO:0007669"/>
    <property type="project" value="InterPro"/>
</dbReference>
<dbReference type="InterPro" id="IPR000620">
    <property type="entry name" value="EamA_dom"/>
</dbReference>
<reference evidence="4 5" key="1">
    <citation type="submission" date="2019-08" db="EMBL/GenBank/DDBJ databases">
        <title>In-depth cultivation of the pig gut microbiome towards novel bacterial diversity and tailored functional studies.</title>
        <authorList>
            <person name="Wylensek D."/>
            <person name="Hitch T.C.A."/>
            <person name="Clavel T."/>
        </authorList>
    </citation>
    <scope>NUCLEOTIDE SEQUENCE [LARGE SCALE GENOMIC DNA]</scope>
    <source>
        <strain evidence="5">WCA-380-WT-3B3</strain>
    </source>
</reference>
<dbReference type="InterPro" id="IPR037185">
    <property type="entry name" value="EmrE-like"/>
</dbReference>
<proteinExistence type="inferred from homology"/>
<evidence type="ECO:0000256" key="1">
    <source>
        <dbReference type="ARBA" id="ARBA00007362"/>
    </source>
</evidence>
<feature type="transmembrane region" description="Helical" evidence="2">
    <location>
        <begin position="39"/>
        <end position="62"/>
    </location>
</feature>
<dbReference type="EMBL" id="VUNL01000007">
    <property type="protein sequence ID" value="MSV25051.1"/>
    <property type="molecule type" value="Genomic_DNA"/>
</dbReference>
<feature type="domain" description="EamA" evidence="3">
    <location>
        <begin position="8"/>
        <end position="152"/>
    </location>
</feature>
<keyword evidence="2" id="KW-0472">Membrane</keyword>
<evidence type="ECO:0000259" key="3">
    <source>
        <dbReference type="Pfam" id="PF00892"/>
    </source>
</evidence>
<feature type="transmembrane region" description="Helical" evidence="2">
    <location>
        <begin position="264"/>
        <end position="284"/>
    </location>
</feature>
<dbReference type="PANTHER" id="PTHR22911">
    <property type="entry name" value="ACYL-MALONYL CONDENSING ENZYME-RELATED"/>
    <property type="match status" value="1"/>
</dbReference>
<comment type="caution">
    <text evidence="4">The sequence shown here is derived from an EMBL/GenBank/DDBJ whole genome shotgun (WGS) entry which is preliminary data.</text>
</comment>
<gene>
    <name evidence="4" type="ORF">FYJ78_07615</name>
</gene>
<evidence type="ECO:0000313" key="5">
    <source>
        <dbReference type="Proteomes" id="UP000430222"/>
    </source>
</evidence>
<dbReference type="SUPFAM" id="SSF103481">
    <property type="entry name" value="Multidrug resistance efflux transporter EmrE"/>
    <property type="match status" value="2"/>
</dbReference>
<keyword evidence="2" id="KW-0812">Transmembrane</keyword>
<protein>
    <submittedName>
        <fullName evidence="4">EamA family transporter</fullName>
    </submittedName>
</protein>
<sequence length="323" mass="34320">MNRAQSIIGVGAGLLSGMLWGLNNTFFSLGYTEFASLSVVLLLPLWCAAINDGCAALFLLATHVWRGTLRAIMVPEILGRGKVILLAAVLGGPVGQLAYYYGITLSGASYALAVTATYPIIGCILSWLFLRQRITVFMWVGIVFSVCGTITLGWQGNADLTDTFVYGFVASLVAAFCWGSEIVLAVYAMEKLEPDVAITLRECISGGIFCAGVLFLGGSNAWDIAAKLPSAGLGWMGLAGVAAAGSYFLYYYANKTVGCARGTATNSTFMLWGIIFNSLLGTTISFGGMDYLGCGMILLGVLLVTIPWQWRRGRLLIIGEGNG</sequence>
<comment type="similarity">
    <text evidence="1">Belongs to the EamA transporter family.</text>
</comment>
<dbReference type="Pfam" id="PF00892">
    <property type="entry name" value="EamA"/>
    <property type="match status" value="2"/>
</dbReference>
<organism evidence="4 5">
    <name type="scientific">Selenomonas montiformis</name>
    <dbReference type="NCBI Taxonomy" id="2652285"/>
    <lineage>
        <taxon>Bacteria</taxon>
        <taxon>Bacillati</taxon>
        <taxon>Bacillota</taxon>
        <taxon>Negativicutes</taxon>
        <taxon>Selenomonadales</taxon>
        <taxon>Selenomonadaceae</taxon>
        <taxon>Selenomonas</taxon>
    </lineage>
</organism>